<keyword evidence="2" id="KW-1185">Reference proteome</keyword>
<reference evidence="3" key="1">
    <citation type="submission" date="2022-11" db="UniProtKB">
        <authorList>
            <consortium name="WormBaseParasite"/>
        </authorList>
    </citation>
    <scope>IDENTIFICATION</scope>
</reference>
<keyword evidence="1" id="KW-0812">Transmembrane</keyword>
<dbReference type="AlphaFoldDB" id="A0A914SCD4"/>
<protein>
    <submittedName>
        <fullName evidence="3">Uncharacterized protein</fullName>
    </submittedName>
</protein>
<keyword evidence="1" id="KW-1133">Transmembrane helix</keyword>
<evidence type="ECO:0000256" key="1">
    <source>
        <dbReference type="SAM" id="Phobius"/>
    </source>
</evidence>
<proteinExistence type="predicted"/>
<name>A0A914SCD4_PAREQ</name>
<organism evidence="2 3">
    <name type="scientific">Parascaris equorum</name>
    <name type="common">Equine roundworm</name>
    <dbReference type="NCBI Taxonomy" id="6256"/>
    <lineage>
        <taxon>Eukaryota</taxon>
        <taxon>Metazoa</taxon>
        <taxon>Ecdysozoa</taxon>
        <taxon>Nematoda</taxon>
        <taxon>Chromadorea</taxon>
        <taxon>Rhabditida</taxon>
        <taxon>Spirurina</taxon>
        <taxon>Ascaridomorpha</taxon>
        <taxon>Ascaridoidea</taxon>
        <taxon>Ascarididae</taxon>
        <taxon>Parascaris</taxon>
    </lineage>
</organism>
<evidence type="ECO:0000313" key="3">
    <source>
        <dbReference type="WBParaSite" id="PEQ_0001175101-mRNA-1"/>
    </source>
</evidence>
<keyword evidence="1" id="KW-0472">Membrane</keyword>
<accession>A0A914SCD4</accession>
<sequence>MIIKCSAGIVIAISLTLIFLVVGNMIYQSLSN</sequence>
<dbReference type="Proteomes" id="UP000887564">
    <property type="component" value="Unplaced"/>
</dbReference>
<dbReference type="WBParaSite" id="PEQ_0001175101-mRNA-1">
    <property type="protein sequence ID" value="PEQ_0001175101-mRNA-1"/>
    <property type="gene ID" value="PEQ_0001175101"/>
</dbReference>
<evidence type="ECO:0000313" key="2">
    <source>
        <dbReference type="Proteomes" id="UP000887564"/>
    </source>
</evidence>
<feature type="transmembrane region" description="Helical" evidence="1">
    <location>
        <begin position="7"/>
        <end position="27"/>
    </location>
</feature>